<keyword evidence="3" id="KW-0732">Signal</keyword>
<reference evidence="11 12" key="1">
    <citation type="submission" date="2022-03" db="EMBL/GenBank/DDBJ databases">
        <title>Novel Bacillus species.</title>
        <authorList>
            <person name="Liu G."/>
        </authorList>
    </citation>
    <scope>NUCLEOTIDE SEQUENCE [LARGE SCALE GENOMIC DNA]</scope>
    <source>
        <strain evidence="11 12">FJAT-50051</strain>
    </source>
</reference>
<dbReference type="InterPro" id="IPR036779">
    <property type="entry name" value="LysM_dom_sf"/>
</dbReference>
<evidence type="ECO:0000256" key="6">
    <source>
        <dbReference type="ARBA" id="ARBA00022807"/>
    </source>
</evidence>
<feature type="domain" description="LysM" evidence="9">
    <location>
        <begin position="221"/>
        <end position="264"/>
    </location>
</feature>
<accession>A0A9J6MMK5</accession>
<dbReference type="InterPro" id="IPR038765">
    <property type="entry name" value="Papain-like_cys_pep_sf"/>
</dbReference>
<dbReference type="Pfam" id="PF01476">
    <property type="entry name" value="LysM"/>
    <property type="match status" value="5"/>
</dbReference>
<evidence type="ECO:0000256" key="1">
    <source>
        <dbReference type="ARBA" id="ARBA00007074"/>
    </source>
</evidence>
<evidence type="ECO:0000256" key="5">
    <source>
        <dbReference type="ARBA" id="ARBA00022801"/>
    </source>
</evidence>
<dbReference type="CDD" id="cd00118">
    <property type="entry name" value="LysM"/>
    <property type="match status" value="5"/>
</dbReference>
<evidence type="ECO:0000256" key="2">
    <source>
        <dbReference type="ARBA" id="ARBA00022670"/>
    </source>
</evidence>
<feature type="compositionally biased region" description="Low complexity" evidence="8">
    <location>
        <begin position="417"/>
        <end position="427"/>
    </location>
</feature>
<dbReference type="GO" id="GO:0008234">
    <property type="term" value="F:cysteine-type peptidase activity"/>
    <property type="evidence" value="ECO:0007669"/>
    <property type="project" value="UniProtKB-KW"/>
</dbReference>
<feature type="domain" description="LysM" evidence="9">
    <location>
        <begin position="151"/>
        <end position="194"/>
    </location>
</feature>
<dbReference type="InterPro" id="IPR036366">
    <property type="entry name" value="PGBDSf"/>
</dbReference>
<evidence type="ECO:0000259" key="10">
    <source>
        <dbReference type="PROSITE" id="PS51935"/>
    </source>
</evidence>
<feature type="domain" description="LysM" evidence="9">
    <location>
        <begin position="359"/>
        <end position="402"/>
    </location>
</feature>
<keyword evidence="2" id="KW-0645">Protease</keyword>
<dbReference type="InterPro" id="IPR002477">
    <property type="entry name" value="Peptidoglycan-bd-like"/>
</dbReference>
<dbReference type="InterPro" id="IPR000064">
    <property type="entry name" value="NLP_P60_dom"/>
</dbReference>
<gene>
    <name evidence="11" type="ORF">KHB02_001555</name>
</gene>
<dbReference type="SUPFAM" id="SSF54106">
    <property type="entry name" value="LysM domain"/>
    <property type="match status" value="5"/>
</dbReference>
<comment type="similarity">
    <text evidence="1">Belongs to the peptidase C40 family.</text>
</comment>
<dbReference type="Proteomes" id="UP000677265">
    <property type="component" value="Unassembled WGS sequence"/>
</dbReference>
<dbReference type="SUPFAM" id="SSF47090">
    <property type="entry name" value="PGBD-like"/>
    <property type="match status" value="1"/>
</dbReference>
<feature type="domain" description="LysM" evidence="9">
    <location>
        <begin position="105"/>
        <end position="148"/>
    </location>
</feature>
<dbReference type="Pfam" id="PF01471">
    <property type="entry name" value="PG_binding_1"/>
    <property type="match status" value="1"/>
</dbReference>
<evidence type="ECO:0000259" key="9">
    <source>
        <dbReference type="PROSITE" id="PS51782"/>
    </source>
</evidence>
<organism evidence="11 12">
    <name type="scientific">Neobacillus citreus</name>
    <dbReference type="NCBI Taxonomy" id="2833578"/>
    <lineage>
        <taxon>Bacteria</taxon>
        <taxon>Bacillati</taxon>
        <taxon>Bacillota</taxon>
        <taxon>Bacilli</taxon>
        <taxon>Bacillales</taxon>
        <taxon>Bacillaceae</taxon>
        <taxon>Neobacillus</taxon>
    </lineage>
</organism>
<evidence type="ECO:0000256" key="7">
    <source>
        <dbReference type="ARBA" id="ARBA00023316"/>
    </source>
</evidence>
<protein>
    <submittedName>
        <fullName evidence="11">LysM peptidoglycan-binding domain-containing protein</fullName>
    </submittedName>
</protein>
<evidence type="ECO:0000313" key="11">
    <source>
        <dbReference type="EMBL" id="MCH6264212.1"/>
    </source>
</evidence>
<evidence type="ECO:0000313" key="12">
    <source>
        <dbReference type="Proteomes" id="UP000677265"/>
    </source>
</evidence>
<proteinExistence type="inferred from homology"/>
<dbReference type="PROSITE" id="PS51935">
    <property type="entry name" value="NLPC_P60"/>
    <property type="match status" value="1"/>
</dbReference>
<dbReference type="PANTHER" id="PTHR33734:SF22">
    <property type="entry name" value="MEMBRANE-BOUND LYTIC MUREIN TRANSGLYCOSYLASE D"/>
    <property type="match status" value="1"/>
</dbReference>
<dbReference type="RefSeq" id="WP_241113656.1">
    <property type="nucleotide sequence ID" value="NZ_JAGYPE020000001.1"/>
</dbReference>
<comment type="caution">
    <text evidence="11">The sequence shown here is derived from an EMBL/GenBank/DDBJ whole genome shotgun (WGS) entry which is preliminary data.</text>
</comment>
<dbReference type="Gene3D" id="3.90.1720.10">
    <property type="entry name" value="endopeptidase domain like (from Nostoc punctiforme)"/>
    <property type="match status" value="1"/>
</dbReference>
<dbReference type="GO" id="GO:0008932">
    <property type="term" value="F:lytic endotransglycosylase activity"/>
    <property type="evidence" value="ECO:0007669"/>
    <property type="project" value="TreeGrafter"/>
</dbReference>
<sequence>MENFQRYELRRLASSRDEYELIVHLDSQLTEFAGELGAIQRDRKDITSLAKQLLKERYPYLKVTMIKVILGGVAAASIPLTHHSTAHAEDSNGNTPAQMAHADSIYYHVSAGDTLWGLSVKFGTTVDNIKRANHLTSDSLSVNQLLIIPKAFHTVGTGDYLTVLAKKYGTTVEGIKQANNLNSDATFLGQTLIIPVLIGSGPTNGQAQEGTHVPPQNPTVSTYTVVSGDSLSVIAKRFGTTVEVLKSTNQLTSDFLRVGQILSIPQTANEVQKPVSERPHESAPLQEPANVQYTVAAGDTLWGISAKFKVSLDTLRIANQLPTDLLHIGQTLIIPNGPVGVTAPTVSTEPTASSNLGETTYTVVPGDTLFSIAKRYNLTVNHLKQANQLTSDNLHVGQGLTIPTASAAKDTGGGGTVTAPAPATASAPPGPSAAPGLDLAPVQKNLQILGYYTVPTMTGSYDATTTQAIKTFQADYSLPVTGTINEATNTAINHAVIKKEIVRDTANYRGVPYKWGGVTPNGFDCSGFVFYMFNQHGVNMSRNTSGGLFKTGTAIDRSHLQPGDLVFFAVNTPGTISHVGFYIGDNQFVSATTSKGIAAYPLDTGYWAKYYVGAKRVY</sequence>
<keyword evidence="4" id="KW-0677">Repeat</keyword>
<feature type="domain" description="LysM" evidence="9">
    <location>
        <begin position="291"/>
        <end position="334"/>
    </location>
</feature>
<name>A0A9J6MMK5_9BACI</name>
<dbReference type="InterPro" id="IPR018392">
    <property type="entry name" value="LysM"/>
</dbReference>
<evidence type="ECO:0000256" key="8">
    <source>
        <dbReference type="SAM" id="MobiDB-lite"/>
    </source>
</evidence>
<keyword evidence="6" id="KW-0788">Thiol protease</keyword>
<dbReference type="PROSITE" id="PS51782">
    <property type="entry name" value="LYSM"/>
    <property type="match status" value="5"/>
</dbReference>
<dbReference type="PANTHER" id="PTHR33734">
    <property type="entry name" value="LYSM DOMAIN-CONTAINING GPI-ANCHORED PROTEIN 2"/>
    <property type="match status" value="1"/>
</dbReference>
<dbReference type="GO" id="GO:0006508">
    <property type="term" value="P:proteolysis"/>
    <property type="evidence" value="ECO:0007669"/>
    <property type="project" value="UniProtKB-KW"/>
</dbReference>
<dbReference type="Gene3D" id="3.10.350.10">
    <property type="entry name" value="LysM domain"/>
    <property type="match status" value="5"/>
</dbReference>
<keyword evidence="7" id="KW-0961">Cell wall biogenesis/degradation</keyword>
<dbReference type="SMART" id="SM00257">
    <property type="entry name" value="LysM"/>
    <property type="match status" value="5"/>
</dbReference>
<dbReference type="InterPro" id="IPR036365">
    <property type="entry name" value="PGBD-like_sf"/>
</dbReference>
<dbReference type="EMBL" id="JAGYPE020000001">
    <property type="protein sequence ID" value="MCH6264212.1"/>
    <property type="molecule type" value="Genomic_DNA"/>
</dbReference>
<dbReference type="SUPFAM" id="SSF54001">
    <property type="entry name" value="Cysteine proteinases"/>
    <property type="match status" value="1"/>
</dbReference>
<keyword evidence="12" id="KW-1185">Reference proteome</keyword>
<feature type="domain" description="NlpC/P60" evidence="10">
    <location>
        <begin position="495"/>
        <end position="618"/>
    </location>
</feature>
<dbReference type="AlphaFoldDB" id="A0A9J6MMK5"/>
<evidence type="ECO:0000256" key="3">
    <source>
        <dbReference type="ARBA" id="ARBA00022729"/>
    </source>
</evidence>
<evidence type="ECO:0000256" key="4">
    <source>
        <dbReference type="ARBA" id="ARBA00022737"/>
    </source>
</evidence>
<dbReference type="Gene3D" id="1.10.101.10">
    <property type="entry name" value="PGBD-like superfamily/PGBD"/>
    <property type="match status" value="1"/>
</dbReference>
<feature type="region of interest" description="Disordered" evidence="8">
    <location>
        <begin position="405"/>
        <end position="436"/>
    </location>
</feature>
<keyword evidence="5" id="KW-0378">Hydrolase</keyword>
<dbReference type="Pfam" id="PF00877">
    <property type="entry name" value="NLPC_P60"/>
    <property type="match status" value="1"/>
</dbReference>
<dbReference type="GO" id="GO:0071555">
    <property type="term" value="P:cell wall organization"/>
    <property type="evidence" value="ECO:0007669"/>
    <property type="project" value="UniProtKB-KW"/>
</dbReference>